<dbReference type="EMBL" id="JARJCW010000153">
    <property type="protein sequence ID" value="KAJ7190259.1"/>
    <property type="molecule type" value="Genomic_DNA"/>
</dbReference>
<gene>
    <name evidence="1" type="ORF">GGX14DRAFT_382358</name>
</gene>
<evidence type="ECO:0000313" key="2">
    <source>
        <dbReference type="Proteomes" id="UP001219525"/>
    </source>
</evidence>
<sequence length="332" mass="38203">LVGLDGFYHLVASTNIISSFETSDSEAAAFTEHYVAYRKHVQKTYPDCPEPPNFHYAMHNEPILKYWGPMAGLNEFWGERMNGMLQRIKTNRHLYDMDYTMLRQMARRCRLMAYLHNSEFTDPQLKAFADILDVKDSTKPKKPEELDGFALALYLSKAPRMTPKEYKSILSYLNSSGETSLSWLSYPDQEYQAMVLPPNAKRLKNYSENGKTYSRHSSHHSNSLVQFRKPNTDEAPMTGVIKAILEIPLHGFLRKFIFVAPHRHIDIHNTPYENRPQMGTALVEVEPYKTLVVVEPKHIITHLSAMIKPSGTYPGINKRSMAVCWAFSRGRK</sequence>
<dbReference type="Proteomes" id="UP001219525">
    <property type="component" value="Unassembled WGS sequence"/>
</dbReference>
<comment type="caution">
    <text evidence="1">The sequence shown here is derived from an EMBL/GenBank/DDBJ whole genome shotgun (WGS) entry which is preliminary data.</text>
</comment>
<proteinExistence type="predicted"/>
<organism evidence="1 2">
    <name type="scientific">Mycena pura</name>
    <dbReference type="NCBI Taxonomy" id="153505"/>
    <lineage>
        <taxon>Eukaryota</taxon>
        <taxon>Fungi</taxon>
        <taxon>Dikarya</taxon>
        <taxon>Basidiomycota</taxon>
        <taxon>Agaricomycotina</taxon>
        <taxon>Agaricomycetes</taxon>
        <taxon>Agaricomycetidae</taxon>
        <taxon>Agaricales</taxon>
        <taxon>Marasmiineae</taxon>
        <taxon>Mycenaceae</taxon>
        <taxon>Mycena</taxon>
    </lineage>
</organism>
<name>A0AAD6ULW6_9AGAR</name>
<dbReference type="AlphaFoldDB" id="A0AAD6ULW6"/>
<keyword evidence="2" id="KW-1185">Reference proteome</keyword>
<reference evidence="1" key="1">
    <citation type="submission" date="2023-03" db="EMBL/GenBank/DDBJ databases">
        <title>Massive genome expansion in bonnet fungi (Mycena s.s.) driven by repeated elements and novel gene families across ecological guilds.</title>
        <authorList>
            <consortium name="Lawrence Berkeley National Laboratory"/>
            <person name="Harder C.B."/>
            <person name="Miyauchi S."/>
            <person name="Viragh M."/>
            <person name="Kuo A."/>
            <person name="Thoen E."/>
            <person name="Andreopoulos B."/>
            <person name="Lu D."/>
            <person name="Skrede I."/>
            <person name="Drula E."/>
            <person name="Henrissat B."/>
            <person name="Morin E."/>
            <person name="Kohler A."/>
            <person name="Barry K."/>
            <person name="LaButti K."/>
            <person name="Morin E."/>
            <person name="Salamov A."/>
            <person name="Lipzen A."/>
            <person name="Mereny Z."/>
            <person name="Hegedus B."/>
            <person name="Baldrian P."/>
            <person name="Stursova M."/>
            <person name="Weitz H."/>
            <person name="Taylor A."/>
            <person name="Grigoriev I.V."/>
            <person name="Nagy L.G."/>
            <person name="Martin F."/>
            <person name="Kauserud H."/>
        </authorList>
    </citation>
    <scope>NUCLEOTIDE SEQUENCE</scope>
    <source>
        <strain evidence="1">9144</strain>
    </source>
</reference>
<protein>
    <submittedName>
        <fullName evidence="1">Uncharacterized protein</fullName>
    </submittedName>
</protein>
<feature type="non-terminal residue" evidence="1">
    <location>
        <position position="332"/>
    </location>
</feature>
<accession>A0AAD6ULW6</accession>
<evidence type="ECO:0000313" key="1">
    <source>
        <dbReference type="EMBL" id="KAJ7190259.1"/>
    </source>
</evidence>